<comment type="similarity">
    <text evidence="1">Belongs to the oxygen-dependent FAD-linked oxidoreductase family.</text>
</comment>
<dbReference type="GO" id="GO:0071949">
    <property type="term" value="F:FAD binding"/>
    <property type="evidence" value="ECO:0007669"/>
    <property type="project" value="InterPro"/>
</dbReference>
<evidence type="ECO:0000256" key="1">
    <source>
        <dbReference type="ARBA" id="ARBA00005466"/>
    </source>
</evidence>
<organism evidence="6 8">
    <name type="scientific">Pterulicium gracile</name>
    <dbReference type="NCBI Taxonomy" id="1884261"/>
    <lineage>
        <taxon>Eukaryota</taxon>
        <taxon>Fungi</taxon>
        <taxon>Dikarya</taxon>
        <taxon>Basidiomycota</taxon>
        <taxon>Agaricomycotina</taxon>
        <taxon>Agaricomycetes</taxon>
        <taxon>Agaricomycetidae</taxon>
        <taxon>Agaricales</taxon>
        <taxon>Pleurotineae</taxon>
        <taxon>Pterulaceae</taxon>
        <taxon>Pterulicium</taxon>
    </lineage>
</organism>
<proteinExistence type="inferred from homology"/>
<reference evidence="6 8" key="1">
    <citation type="journal article" date="2019" name="Nat. Ecol. Evol.">
        <title>Megaphylogeny resolves global patterns of mushroom evolution.</title>
        <authorList>
            <person name="Varga T."/>
            <person name="Krizsan K."/>
            <person name="Foldi C."/>
            <person name="Dima B."/>
            <person name="Sanchez-Garcia M."/>
            <person name="Sanchez-Ramirez S."/>
            <person name="Szollosi G.J."/>
            <person name="Szarkandi J.G."/>
            <person name="Papp V."/>
            <person name="Albert L."/>
            <person name="Andreopoulos W."/>
            <person name="Angelini C."/>
            <person name="Antonin V."/>
            <person name="Barry K.W."/>
            <person name="Bougher N.L."/>
            <person name="Buchanan P."/>
            <person name="Buyck B."/>
            <person name="Bense V."/>
            <person name="Catcheside P."/>
            <person name="Chovatia M."/>
            <person name="Cooper J."/>
            <person name="Damon W."/>
            <person name="Desjardin D."/>
            <person name="Finy P."/>
            <person name="Geml J."/>
            <person name="Haridas S."/>
            <person name="Hughes K."/>
            <person name="Justo A."/>
            <person name="Karasinski D."/>
            <person name="Kautmanova I."/>
            <person name="Kiss B."/>
            <person name="Kocsube S."/>
            <person name="Kotiranta H."/>
            <person name="LaButti K.M."/>
            <person name="Lechner B.E."/>
            <person name="Liimatainen K."/>
            <person name="Lipzen A."/>
            <person name="Lukacs Z."/>
            <person name="Mihaltcheva S."/>
            <person name="Morgado L.N."/>
            <person name="Niskanen T."/>
            <person name="Noordeloos M.E."/>
            <person name="Ohm R.A."/>
            <person name="Ortiz-Santana B."/>
            <person name="Ovrebo C."/>
            <person name="Racz N."/>
            <person name="Riley R."/>
            <person name="Savchenko A."/>
            <person name="Shiryaev A."/>
            <person name="Soop K."/>
            <person name="Spirin V."/>
            <person name="Szebenyi C."/>
            <person name="Tomsovsky M."/>
            <person name="Tulloss R.E."/>
            <person name="Uehling J."/>
            <person name="Grigoriev I.V."/>
            <person name="Vagvolgyi C."/>
            <person name="Papp T."/>
            <person name="Martin F.M."/>
            <person name="Miettinen O."/>
            <person name="Hibbett D.S."/>
            <person name="Nagy L.G."/>
        </authorList>
    </citation>
    <scope>NUCLEOTIDE SEQUENCE [LARGE SCALE GENOMIC DNA]</scope>
    <source>
        <strain evidence="6 8">CBS 309.79</strain>
    </source>
</reference>
<keyword evidence="3" id="KW-0274">FAD</keyword>
<keyword evidence="4" id="KW-0560">Oxidoreductase</keyword>
<evidence type="ECO:0000256" key="3">
    <source>
        <dbReference type="ARBA" id="ARBA00022827"/>
    </source>
</evidence>
<dbReference type="InterPro" id="IPR036318">
    <property type="entry name" value="FAD-bd_PCMH-like_sf"/>
</dbReference>
<dbReference type="EMBL" id="ML178956">
    <property type="protein sequence ID" value="TFK95094.1"/>
    <property type="molecule type" value="Genomic_DNA"/>
</dbReference>
<dbReference type="PROSITE" id="PS51387">
    <property type="entry name" value="FAD_PCMH"/>
    <property type="match status" value="1"/>
</dbReference>
<dbReference type="PANTHER" id="PTHR42973">
    <property type="entry name" value="BINDING OXIDOREDUCTASE, PUTATIVE (AFU_ORTHOLOGUE AFUA_1G17690)-RELATED"/>
    <property type="match status" value="1"/>
</dbReference>
<dbReference type="STRING" id="1884261.A0A5C3PZ18"/>
<keyword evidence="8" id="KW-1185">Reference proteome</keyword>
<keyword evidence="2" id="KW-0285">Flavoprotein</keyword>
<dbReference type="Gene3D" id="3.30.465.10">
    <property type="match status" value="1"/>
</dbReference>
<dbReference type="PANTHER" id="PTHR42973:SF13">
    <property type="entry name" value="FAD-BINDING PCMH-TYPE DOMAIN-CONTAINING PROTEIN"/>
    <property type="match status" value="1"/>
</dbReference>
<evidence type="ECO:0000256" key="4">
    <source>
        <dbReference type="ARBA" id="ARBA00023002"/>
    </source>
</evidence>
<dbReference type="InterPro" id="IPR050416">
    <property type="entry name" value="FAD-linked_Oxidoreductase"/>
</dbReference>
<evidence type="ECO:0000259" key="5">
    <source>
        <dbReference type="PROSITE" id="PS51387"/>
    </source>
</evidence>
<accession>A0A5C3PZ18</accession>
<dbReference type="InterPro" id="IPR016166">
    <property type="entry name" value="FAD-bd_PCMH"/>
</dbReference>
<sequence>MPVPSALGYANFIGDVSYSSQTLPSNFTAVCEQIESQFTALESVVYWPGSEDYALHTEHWSLASSLPAACSVAPASPEDVGAILRLVHATSTPFGVKGGGHNSLPGASGTAGVHIGMHKFNEVVYHEDTETAYIGSGLDWDHVYSALGEHDRLAVGGRAIGVGVGGLSLIGGFSWLTAERGLAVDNIIAYQLVLPNGDLTDVSADANPDLFWALKGGGNNFGIVTRFTVNVFEQGPVWGGLVAYPITEQELFIDALMTFNEARDVKAGILTGFHVDTSSSDGSFIFAILFYNGPTAPAGMFDKFLAMPALSNAVLPDRTFLSFLETYVLPKRAGQRMFAENINVKGYTPELIRHMFTEATADTLGAFSVTGIDAAILPIQDTGFKTKALDTAWPPHRQFMLLPAYLEAQFDDATHDSTVRSELQQLRESILQVALAEGQYPSDTTLRYEYLCSAGPAVTLDQIYGLSVARLRQVKLQVDPENIMGLAGGHKIVS</sequence>
<protein>
    <recommendedName>
        <fullName evidence="5">FAD-binding PCMH-type domain-containing protein</fullName>
    </recommendedName>
</protein>
<evidence type="ECO:0000313" key="8">
    <source>
        <dbReference type="Proteomes" id="UP000305067"/>
    </source>
</evidence>
<dbReference type="EMBL" id="ML178900">
    <property type="protein sequence ID" value="TFK95227.1"/>
    <property type="molecule type" value="Genomic_DNA"/>
</dbReference>
<gene>
    <name evidence="7" type="ORF">BDV98DRAFT_598799</name>
    <name evidence="6" type="ORF">BDV98DRAFT_599105</name>
</gene>
<evidence type="ECO:0000313" key="6">
    <source>
        <dbReference type="EMBL" id="TFK95094.1"/>
    </source>
</evidence>
<evidence type="ECO:0000313" key="7">
    <source>
        <dbReference type="EMBL" id="TFK95227.1"/>
    </source>
</evidence>
<dbReference type="SUPFAM" id="SSF56176">
    <property type="entry name" value="FAD-binding/transporter-associated domain-like"/>
    <property type="match status" value="1"/>
</dbReference>
<dbReference type="InterPro" id="IPR006094">
    <property type="entry name" value="Oxid_FAD_bind_N"/>
</dbReference>
<feature type="domain" description="FAD-binding PCMH-type" evidence="5">
    <location>
        <begin position="64"/>
        <end position="234"/>
    </location>
</feature>
<dbReference type="GO" id="GO:0016491">
    <property type="term" value="F:oxidoreductase activity"/>
    <property type="evidence" value="ECO:0007669"/>
    <property type="project" value="UniProtKB-KW"/>
</dbReference>
<dbReference type="Proteomes" id="UP000305067">
    <property type="component" value="Unassembled WGS sequence"/>
</dbReference>
<dbReference type="AlphaFoldDB" id="A0A5C3PZ18"/>
<dbReference type="Pfam" id="PF01565">
    <property type="entry name" value="FAD_binding_4"/>
    <property type="match status" value="1"/>
</dbReference>
<name>A0A5C3PZ18_9AGAR</name>
<dbReference type="InterPro" id="IPR016169">
    <property type="entry name" value="FAD-bd_PCMH_sub2"/>
</dbReference>
<dbReference type="OrthoDB" id="2151789at2759"/>
<evidence type="ECO:0000256" key="2">
    <source>
        <dbReference type="ARBA" id="ARBA00022630"/>
    </source>
</evidence>